<evidence type="ECO:0000259" key="3">
    <source>
        <dbReference type="Pfam" id="PF01882"/>
    </source>
</evidence>
<reference evidence="4" key="1">
    <citation type="journal article" date="2021" name="PeerJ">
        <title>Extensive microbial diversity within the chicken gut microbiome revealed by metagenomics and culture.</title>
        <authorList>
            <person name="Gilroy R."/>
            <person name="Ravi A."/>
            <person name="Getino M."/>
            <person name="Pursley I."/>
            <person name="Horton D.L."/>
            <person name="Alikhan N.F."/>
            <person name="Baker D."/>
            <person name="Gharbi K."/>
            <person name="Hall N."/>
            <person name="Watson M."/>
            <person name="Adriaenssens E.M."/>
            <person name="Foster-Nyarko E."/>
            <person name="Jarju S."/>
            <person name="Secka A."/>
            <person name="Antonio M."/>
            <person name="Oren A."/>
            <person name="Chaudhuri R.R."/>
            <person name="La Ragione R."/>
            <person name="Hildebrand F."/>
            <person name="Pallen M.J."/>
        </authorList>
    </citation>
    <scope>NUCLEOTIDE SEQUENCE</scope>
    <source>
        <strain evidence="4">CHK189-11263</strain>
    </source>
</reference>
<comment type="caution">
    <text evidence="4">The sequence shown here is derived from an EMBL/GenBank/DDBJ whole genome shotgun (WGS) entry which is preliminary data.</text>
</comment>
<organism evidence="4 5">
    <name type="scientific">Candidatus Flavonifractor intestinipullorum</name>
    <dbReference type="NCBI Taxonomy" id="2838587"/>
    <lineage>
        <taxon>Bacteria</taxon>
        <taxon>Bacillati</taxon>
        <taxon>Bacillota</taxon>
        <taxon>Clostridia</taxon>
        <taxon>Eubacteriales</taxon>
        <taxon>Oscillospiraceae</taxon>
        <taxon>Flavonifractor</taxon>
    </lineage>
</organism>
<evidence type="ECO:0000313" key="5">
    <source>
        <dbReference type="Proteomes" id="UP000824208"/>
    </source>
</evidence>
<dbReference type="Proteomes" id="UP000824208">
    <property type="component" value="Unassembled WGS sequence"/>
</dbReference>
<feature type="transmembrane region" description="Helical" evidence="2">
    <location>
        <begin position="7"/>
        <end position="25"/>
    </location>
</feature>
<dbReference type="InterPro" id="IPR002881">
    <property type="entry name" value="DUF58"/>
</dbReference>
<evidence type="ECO:0000313" key="4">
    <source>
        <dbReference type="EMBL" id="HJB57231.1"/>
    </source>
</evidence>
<dbReference type="AlphaFoldDB" id="A0A9D2MAL8"/>
<dbReference type="Pfam" id="PF01882">
    <property type="entry name" value="DUF58"/>
    <property type="match status" value="1"/>
</dbReference>
<dbReference type="EMBL" id="DWYC01000057">
    <property type="protein sequence ID" value="HJB57231.1"/>
    <property type="molecule type" value="Genomic_DNA"/>
</dbReference>
<feature type="region of interest" description="Disordered" evidence="1">
    <location>
        <begin position="307"/>
        <end position="337"/>
    </location>
</feature>
<reference evidence="4" key="2">
    <citation type="submission" date="2021-04" db="EMBL/GenBank/DDBJ databases">
        <authorList>
            <person name="Gilroy R."/>
        </authorList>
    </citation>
    <scope>NUCLEOTIDE SEQUENCE</scope>
    <source>
        <strain evidence="4">CHK189-11263</strain>
    </source>
</reference>
<evidence type="ECO:0000256" key="2">
    <source>
        <dbReference type="SAM" id="Phobius"/>
    </source>
</evidence>
<dbReference type="PANTHER" id="PTHR34351:SF1">
    <property type="entry name" value="SLR1927 PROTEIN"/>
    <property type="match status" value="1"/>
</dbReference>
<dbReference type="PANTHER" id="PTHR34351">
    <property type="entry name" value="SLR1927 PROTEIN-RELATED"/>
    <property type="match status" value="1"/>
</dbReference>
<sequence length="337" mass="36691">MARRRVLYALALMGGALFFLCFEAYVSLFVLALLLGLPLLSLLLTLPVLRGAELTLSPQPGRLPRGEEGVLVLTLRLPLELPVVRLSGRLRVGNALTGERELHRLRLRSPGGVLEETFPLPTGHCGALECALERPRLTDWLGLFSLPLPGGTRTARAWVLPAPMAPGPLPPVLAGLGMEGGWKPRPGGGPGEDYDLREYRPGDLLRSVHWKLSSKRDELVVRETLEPRRSVLLLTADHFGPAEEVDAVLDRLQTLSRLLLEKEAPHVVAWAHPASGEVSTFRVDGAGSLRACLEAFLLQQAPREGRSILDGPLSAPGGPPRHFHITPNLWPQGGDRP</sequence>
<feature type="domain" description="DUF58" evidence="3">
    <location>
        <begin position="195"/>
        <end position="240"/>
    </location>
</feature>
<name>A0A9D2MAL8_9FIRM</name>
<evidence type="ECO:0000256" key="1">
    <source>
        <dbReference type="SAM" id="MobiDB-lite"/>
    </source>
</evidence>
<keyword evidence="2" id="KW-1133">Transmembrane helix</keyword>
<gene>
    <name evidence="4" type="ORF">H9714_06735</name>
</gene>
<keyword evidence="2" id="KW-0472">Membrane</keyword>
<keyword evidence="2" id="KW-0812">Transmembrane</keyword>
<proteinExistence type="predicted"/>
<accession>A0A9D2MAL8</accession>
<protein>
    <submittedName>
        <fullName evidence="4">DUF58 domain-containing protein</fullName>
    </submittedName>
</protein>